<protein>
    <submittedName>
        <fullName evidence="1">Uncharacterized protein</fullName>
    </submittedName>
</protein>
<name>A0A453IAU8_AEGTS</name>
<dbReference type="Gramene" id="AET4Gv20503200.3">
    <property type="protein sequence ID" value="AET4Gv20503200.3"/>
    <property type="gene ID" value="AET4Gv20503200"/>
</dbReference>
<keyword evidence="2" id="KW-1185">Reference proteome</keyword>
<proteinExistence type="predicted"/>
<sequence>MYLSTTKLPRAKSLRSNPLYQILDLASNFDSVSPWSRAFFYPGLLTSTRGLPCQGGAVPSLAPLQRSGGSPQSMACCRCCSLRADERPPDERSAPSVPRWQLDAGGWGFCLAAMCVRAYTNCRADWLCSFAGDVWVDSTLRFPFPTKD</sequence>
<reference evidence="1" key="3">
    <citation type="journal article" date="2017" name="Nature">
        <title>Genome sequence of the progenitor of the wheat D genome Aegilops tauschii.</title>
        <authorList>
            <person name="Luo M.C."/>
            <person name="Gu Y.Q."/>
            <person name="Puiu D."/>
            <person name="Wang H."/>
            <person name="Twardziok S.O."/>
            <person name="Deal K.R."/>
            <person name="Huo N."/>
            <person name="Zhu T."/>
            <person name="Wang L."/>
            <person name="Wang Y."/>
            <person name="McGuire P.E."/>
            <person name="Liu S."/>
            <person name="Long H."/>
            <person name="Ramasamy R.K."/>
            <person name="Rodriguez J.C."/>
            <person name="Van S.L."/>
            <person name="Yuan L."/>
            <person name="Wang Z."/>
            <person name="Xia Z."/>
            <person name="Xiao L."/>
            <person name="Anderson O.D."/>
            <person name="Ouyang S."/>
            <person name="Liang Y."/>
            <person name="Zimin A.V."/>
            <person name="Pertea G."/>
            <person name="Qi P."/>
            <person name="Bennetzen J.L."/>
            <person name="Dai X."/>
            <person name="Dawson M.W."/>
            <person name="Muller H.G."/>
            <person name="Kugler K."/>
            <person name="Rivarola-Duarte L."/>
            <person name="Spannagl M."/>
            <person name="Mayer K.F.X."/>
            <person name="Lu F.H."/>
            <person name="Bevan M.W."/>
            <person name="Leroy P."/>
            <person name="Li P."/>
            <person name="You F.M."/>
            <person name="Sun Q."/>
            <person name="Liu Z."/>
            <person name="Lyons E."/>
            <person name="Wicker T."/>
            <person name="Salzberg S.L."/>
            <person name="Devos K.M."/>
            <person name="Dvorak J."/>
        </authorList>
    </citation>
    <scope>NUCLEOTIDE SEQUENCE [LARGE SCALE GENOMIC DNA]</scope>
    <source>
        <strain evidence="1">cv. AL8/78</strain>
    </source>
</reference>
<reference evidence="2" key="2">
    <citation type="journal article" date="2017" name="Nat. Plants">
        <title>The Aegilops tauschii genome reveals multiple impacts of transposons.</title>
        <authorList>
            <person name="Zhao G."/>
            <person name="Zou C."/>
            <person name="Li K."/>
            <person name="Wang K."/>
            <person name="Li T."/>
            <person name="Gao L."/>
            <person name="Zhang X."/>
            <person name="Wang H."/>
            <person name="Yang Z."/>
            <person name="Liu X."/>
            <person name="Jiang W."/>
            <person name="Mao L."/>
            <person name="Kong X."/>
            <person name="Jiao Y."/>
            <person name="Jia J."/>
        </authorList>
    </citation>
    <scope>NUCLEOTIDE SEQUENCE [LARGE SCALE GENOMIC DNA]</scope>
    <source>
        <strain evidence="2">cv. AL8/78</strain>
    </source>
</reference>
<evidence type="ECO:0000313" key="2">
    <source>
        <dbReference type="Proteomes" id="UP000015105"/>
    </source>
</evidence>
<reference evidence="1" key="4">
    <citation type="submission" date="2019-03" db="UniProtKB">
        <authorList>
            <consortium name="EnsemblPlants"/>
        </authorList>
    </citation>
    <scope>IDENTIFICATION</scope>
</reference>
<reference evidence="1" key="5">
    <citation type="journal article" date="2021" name="G3 (Bethesda)">
        <title>Aegilops tauschii genome assembly Aet v5.0 features greater sequence contiguity and improved annotation.</title>
        <authorList>
            <person name="Wang L."/>
            <person name="Zhu T."/>
            <person name="Rodriguez J.C."/>
            <person name="Deal K.R."/>
            <person name="Dubcovsky J."/>
            <person name="McGuire P.E."/>
            <person name="Lux T."/>
            <person name="Spannagl M."/>
            <person name="Mayer K.F.X."/>
            <person name="Baldrich P."/>
            <person name="Meyers B.C."/>
            <person name="Huo N."/>
            <person name="Gu Y.Q."/>
            <person name="Zhou H."/>
            <person name="Devos K.M."/>
            <person name="Bennetzen J.L."/>
            <person name="Unver T."/>
            <person name="Budak H."/>
            <person name="Gulick P.J."/>
            <person name="Galiba G."/>
            <person name="Kalapos B."/>
            <person name="Nelson D.R."/>
            <person name="Li P."/>
            <person name="You F.M."/>
            <person name="Luo M.C."/>
            <person name="Dvorak J."/>
        </authorList>
    </citation>
    <scope>NUCLEOTIDE SEQUENCE [LARGE SCALE GENOMIC DNA]</scope>
    <source>
        <strain evidence="1">cv. AL8/78</strain>
    </source>
</reference>
<dbReference type="AlphaFoldDB" id="A0A453IAU8"/>
<evidence type="ECO:0000313" key="1">
    <source>
        <dbReference type="EnsemblPlants" id="AET4Gv20503200.3"/>
    </source>
</evidence>
<dbReference type="EnsemblPlants" id="AET4Gv20503200.3">
    <property type="protein sequence ID" value="AET4Gv20503200.3"/>
    <property type="gene ID" value="AET4Gv20503200"/>
</dbReference>
<organism evidence="1 2">
    <name type="scientific">Aegilops tauschii subsp. strangulata</name>
    <name type="common">Goatgrass</name>
    <dbReference type="NCBI Taxonomy" id="200361"/>
    <lineage>
        <taxon>Eukaryota</taxon>
        <taxon>Viridiplantae</taxon>
        <taxon>Streptophyta</taxon>
        <taxon>Embryophyta</taxon>
        <taxon>Tracheophyta</taxon>
        <taxon>Spermatophyta</taxon>
        <taxon>Magnoliopsida</taxon>
        <taxon>Liliopsida</taxon>
        <taxon>Poales</taxon>
        <taxon>Poaceae</taxon>
        <taxon>BOP clade</taxon>
        <taxon>Pooideae</taxon>
        <taxon>Triticodae</taxon>
        <taxon>Triticeae</taxon>
        <taxon>Triticinae</taxon>
        <taxon>Aegilops</taxon>
    </lineage>
</organism>
<reference evidence="2" key="1">
    <citation type="journal article" date="2014" name="Science">
        <title>Ancient hybridizations among the ancestral genomes of bread wheat.</title>
        <authorList>
            <consortium name="International Wheat Genome Sequencing Consortium,"/>
            <person name="Marcussen T."/>
            <person name="Sandve S.R."/>
            <person name="Heier L."/>
            <person name="Spannagl M."/>
            <person name="Pfeifer M."/>
            <person name="Jakobsen K.S."/>
            <person name="Wulff B.B."/>
            <person name="Steuernagel B."/>
            <person name="Mayer K.F."/>
            <person name="Olsen O.A."/>
        </authorList>
    </citation>
    <scope>NUCLEOTIDE SEQUENCE [LARGE SCALE GENOMIC DNA]</scope>
    <source>
        <strain evidence="2">cv. AL8/78</strain>
    </source>
</reference>
<accession>A0A453IAU8</accession>
<dbReference type="Proteomes" id="UP000015105">
    <property type="component" value="Chromosome 4D"/>
</dbReference>